<protein>
    <submittedName>
        <fullName evidence="2">Alpha/Beta hydrolase protein</fullName>
    </submittedName>
</protein>
<feature type="signal peptide" evidence="1">
    <location>
        <begin position="1"/>
        <end position="18"/>
    </location>
</feature>
<reference evidence="2 3" key="1">
    <citation type="submission" date="2016-07" db="EMBL/GenBank/DDBJ databases">
        <title>Pervasive Adenine N6-methylation of Active Genes in Fungi.</title>
        <authorList>
            <consortium name="DOE Joint Genome Institute"/>
            <person name="Mondo S.J."/>
            <person name="Dannebaum R.O."/>
            <person name="Kuo R.C."/>
            <person name="Labutti K."/>
            <person name="Haridas S."/>
            <person name="Kuo A."/>
            <person name="Salamov A."/>
            <person name="Ahrendt S.R."/>
            <person name="Lipzen A."/>
            <person name="Sullivan W."/>
            <person name="Andreopoulos W.B."/>
            <person name="Clum A."/>
            <person name="Lindquist E."/>
            <person name="Daum C."/>
            <person name="Ramamoorthy G.K."/>
            <person name="Gryganskyi A."/>
            <person name="Culley D."/>
            <person name="Magnuson J.K."/>
            <person name="James T.Y."/>
            <person name="O'Malley M.A."/>
            <person name="Stajich J.E."/>
            <person name="Spatafora J.W."/>
            <person name="Visel A."/>
            <person name="Grigoriev I.V."/>
        </authorList>
    </citation>
    <scope>NUCLEOTIDE SEQUENCE [LARGE SCALE GENOMIC DNA]</scope>
    <source>
        <strain evidence="2 3">NRRL 3116</strain>
    </source>
</reference>
<comment type="caution">
    <text evidence="2">The sequence shown here is derived from an EMBL/GenBank/DDBJ whole genome shotgun (WGS) entry which is preliminary data.</text>
</comment>
<feature type="chain" id="PRO_5012056345" evidence="1">
    <location>
        <begin position="19"/>
        <end position="319"/>
    </location>
</feature>
<evidence type="ECO:0000313" key="2">
    <source>
        <dbReference type="EMBL" id="ORY98251.1"/>
    </source>
</evidence>
<accession>A0A1Y2G6D4</accession>
<dbReference type="EMBL" id="MCFF01000072">
    <property type="protein sequence ID" value="ORY98251.1"/>
    <property type="molecule type" value="Genomic_DNA"/>
</dbReference>
<dbReference type="GO" id="GO:0016298">
    <property type="term" value="F:lipase activity"/>
    <property type="evidence" value="ECO:0007669"/>
    <property type="project" value="TreeGrafter"/>
</dbReference>
<dbReference type="InterPro" id="IPR002918">
    <property type="entry name" value="Lipase_EstA/Esterase_EstB"/>
</dbReference>
<sequence>MRISFASIFRAAAVTAWAAATMVHGAALPLPEGVVVGASSIESMMKDEAIAAATLPSRKMLRKRGISGLNNYNCKLTPAHPRPLLLVHATLLTEDSWWTFAPVLIREGYCVFALTYGRSDNIPFVGGVAPIEDSAQELATFADNILKRMNVTQLDYVGHSQGGILGRYWMKYLGGAGKVNRMIGIAPIHHGTTLSGLATIAKALRIFDPAQPIFDKIAPSFYQMVDTSDFIKRLNDGGDSIPGVIHANIATKFDEVVTPYKNCYQTSSGVLNSLLQTQCMLSINEHLTMINSKVVLRWVMNQLDPLTAQTADCLSAIRL</sequence>
<keyword evidence="3" id="KW-1185">Reference proteome</keyword>
<organism evidence="2 3">
    <name type="scientific">Lobosporangium transversale</name>
    <dbReference type="NCBI Taxonomy" id="64571"/>
    <lineage>
        <taxon>Eukaryota</taxon>
        <taxon>Fungi</taxon>
        <taxon>Fungi incertae sedis</taxon>
        <taxon>Mucoromycota</taxon>
        <taxon>Mortierellomycotina</taxon>
        <taxon>Mortierellomycetes</taxon>
        <taxon>Mortierellales</taxon>
        <taxon>Mortierellaceae</taxon>
        <taxon>Lobosporangium</taxon>
    </lineage>
</organism>
<dbReference type="PANTHER" id="PTHR32015">
    <property type="entry name" value="FASTING INDUCED LIPASE"/>
    <property type="match status" value="1"/>
</dbReference>
<dbReference type="AlphaFoldDB" id="A0A1Y2G6D4"/>
<dbReference type="GeneID" id="33570085"/>
<dbReference type="SUPFAM" id="SSF53474">
    <property type="entry name" value="alpha/beta-Hydrolases"/>
    <property type="match status" value="1"/>
</dbReference>
<name>A0A1Y2G6D4_9FUNG</name>
<dbReference type="Pfam" id="PF01674">
    <property type="entry name" value="Lipase_2"/>
    <property type="match status" value="1"/>
</dbReference>
<proteinExistence type="predicted"/>
<evidence type="ECO:0000256" key="1">
    <source>
        <dbReference type="SAM" id="SignalP"/>
    </source>
</evidence>
<dbReference type="STRING" id="64571.A0A1Y2G6D4"/>
<dbReference type="OrthoDB" id="9974421at2759"/>
<dbReference type="InterPro" id="IPR029058">
    <property type="entry name" value="AB_hydrolase_fold"/>
</dbReference>
<dbReference type="Proteomes" id="UP000193648">
    <property type="component" value="Unassembled WGS sequence"/>
</dbReference>
<dbReference type="RefSeq" id="XP_021875680.1">
    <property type="nucleotide sequence ID" value="XM_022028242.1"/>
</dbReference>
<gene>
    <name evidence="2" type="ORF">BCR41DRAFT_390559</name>
</gene>
<keyword evidence="2" id="KW-0378">Hydrolase</keyword>
<dbReference type="Gene3D" id="3.40.50.1820">
    <property type="entry name" value="alpha/beta hydrolase"/>
    <property type="match status" value="1"/>
</dbReference>
<dbReference type="InParanoid" id="A0A1Y2G6D4"/>
<evidence type="ECO:0000313" key="3">
    <source>
        <dbReference type="Proteomes" id="UP000193648"/>
    </source>
</evidence>
<dbReference type="GO" id="GO:0016042">
    <property type="term" value="P:lipid catabolic process"/>
    <property type="evidence" value="ECO:0007669"/>
    <property type="project" value="InterPro"/>
</dbReference>
<dbReference type="PANTHER" id="PTHR32015:SF1">
    <property type="entry name" value="LIPASE"/>
    <property type="match status" value="1"/>
</dbReference>
<keyword evidence="1" id="KW-0732">Signal</keyword>